<dbReference type="PANTHER" id="PTHR43653:SF1">
    <property type="entry name" value="CYTOCHROME C-TYPE BIOGENESIS PROTEIN CCMF"/>
    <property type="match status" value="1"/>
</dbReference>
<dbReference type="GO" id="GO:0015232">
    <property type="term" value="F:heme transmembrane transporter activity"/>
    <property type="evidence" value="ECO:0007669"/>
    <property type="project" value="InterPro"/>
</dbReference>
<dbReference type="GO" id="GO:0017004">
    <property type="term" value="P:cytochrome complex assembly"/>
    <property type="evidence" value="ECO:0007669"/>
    <property type="project" value="UniProtKB-KW"/>
</dbReference>
<feature type="domain" description="Cytochrome c assembly protein" evidence="4">
    <location>
        <begin position="35"/>
        <end position="246"/>
    </location>
</feature>
<sequence>MLMWGLLNHYYEWVYVYSYSSNDLPFYYLISTFWAGQEGTFMLWLLYASIYGYIIIHMGKAREEEALVMSFMNLIMAFIVLILIKKNPFMYVWQANPAGFPAGITPLDGNGLNPLLQDPYMVIHPPILFAGYSSTMILFAFAMAALIRKKHDDWIKTVYPYTLFVAMILGAGIILGGYWAYTTLGWGGYWGWDPVENSSLIPWLTSLALFHGIIIQRRQGGMKRLNIFLAIITFVLVLYGSFLTRSGVLTDFSVHSFGESELDTYLTAFVFLFLGIGMITYAYRVRGVKGSEVTSGLFTREFFMAFGMLLILILAVFTLIGTSWPIISGAFLENAQSVDISAYNNLAGPLAILLGLLIALAPVFSWKRSRASKIKTVSVHFVVALIVGALFFALGMRDTISLIVSTLAVFIILVNGQIVIQMARKKNLAFGGYLAHVGLGLMLIGIITSSVYDASQRITLPKDQDVTLFGYDIRYEGKEADSMGRDHVILRVNGQRTSQGKYYWSDYSQAYMVAPAVTNFPTQDLYISPIQVFSAEEQEKDDMLKVEIKKHETVKFENYSFHFKDYEMDTHNSGAGDMTIKAVVQVKDADDTLLGEMKPGIKMVGNSKEILAATIPNTNRSVILAGVNVEEKKLILGIAKKTDNPGPAIKPEILAAEVSIKPFINVLWVGTVIMVLGFLVALFNRTKRQRL</sequence>
<dbReference type="Pfam" id="PF16327">
    <property type="entry name" value="CcmF_C"/>
    <property type="match status" value="1"/>
</dbReference>
<feature type="transmembrane region" description="Helical" evidence="3">
    <location>
        <begin position="227"/>
        <end position="244"/>
    </location>
</feature>
<feature type="transmembrane region" description="Helical" evidence="3">
    <location>
        <begin position="377"/>
        <end position="394"/>
    </location>
</feature>
<feature type="transmembrane region" description="Helical" evidence="3">
    <location>
        <begin position="400"/>
        <end position="420"/>
    </location>
</feature>
<feature type="transmembrane region" description="Helical" evidence="3">
    <location>
        <begin position="200"/>
        <end position="215"/>
    </location>
</feature>
<evidence type="ECO:0000256" key="3">
    <source>
        <dbReference type="SAM" id="Phobius"/>
    </source>
</evidence>
<dbReference type="EMBL" id="DRLI01000029">
    <property type="protein sequence ID" value="HHM01496.1"/>
    <property type="molecule type" value="Genomic_DNA"/>
</dbReference>
<feature type="transmembrane region" description="Helical" evidence="3">
    <location>
        <begin position="264"/>
        <end position="283"/>
    </location>
</feature>
<feature type="transmembrane region" description="Helical" evidence="3">
    <location>
        <begin position="66"/>
        <end position="84"/>
    </location>
</feature>
<feature type="transmembrane region" description="Helical" evidence="3">
    <location>
        <begin position="663"/>
        <end position="683"/>
    </location>
</feature>
<dbReference type="GO" id="GO:0020037">
    <property type="term" value="F:heme binding"/>
    <property type="evidence" value="ECO:0007669"/>
    <property type="project" value="InterPro"/>
</dbReference>
<organism evidence="6">
    <name type="scientific">Caldithrix abyssi</name>
    <dbReference type="NCBI Taxonomy" id="187145"/>
    <lineage>
        <taxon>Bacteria</taxon>
        <taxon>Pseudomonadati</taxon>
        <taxon>Calditrichota</taxon>
        <taxon>Calditrichia</taxon>
        <taxon>Calditrichales</taxon>
        <taxon>Calditrichaceae</taxon>
        <taxon>Caldithrix</taxon>
    </lineage>
</organism>
<evidence type="ECO:0000256" key="1">
    <source>
        <dbReference type="ARBA" id="ARBA00009186"/>
    </source>
</evidence>
<name>A0A7V5RMV9_CALAY</name>
<dbReference type="InterPro" id="IPR032523">
    <property type="entry name" value="CcmF_C"/>
</dbReference>
<dbReference type="PANTHER" id="PTHR43653">
    <property type="entry name" value="CYTOCHROME C ASSEMBLY PROTEIN-RELATED"/>
    <property type="match status" value="1"/>
</dbReference>
<feature type="transmembrane region" description="Helical" evidence="3">
    <location>
        <begin position="26"/>
        <end position="54"/>
    </location>
</feature>
<evidence type="ECO:0000259" key="4">
    <source>
        <dbReference type="Pfam" id="PF01578"/>
    </source>
</evidence>
<gene>
    <name evidence="6" type="ORF">ENJ15_00675</name>
</gene>
<keyword evidence="3" id="KW-1133">Transmembrane helix</keyword>
<feature type="domain" description="Cytochrome c-type biogenesis protein CcmF C-terminal" evidence="5">
    <location>
        <begin position="268"/>
        <end position="479"/>
    </location>
</feature>
<feature type="transmembrane region" description="Helical" evidence="3">
    <location>
        <begin position="127"/>
        <end position="146"/>
    </location>
</feature>
<dbReference type="Pfam" id="PF01578">
    <property type="entry name" value="Cytochrom_C_asm"/>
    <property type="match status" value="1"/>
</dbReference>
<dbReference type="GO" id="GO:0016020">
    <property type="term" value="C:membrane"/>
    <property type="evidence" value="ECO:0007669"/>
    <property type="project" value="InterPro"/>
</dbReference>
<protein>
    <recommendedName>
        <fullName evidence="7">Cytochrome C biogenesis protein</fullName>
    </recommendedName>
</protein>
<dbReference type="PRINTS" id="PR01410">
    <property type="entry name" value="CCBIOGENESIS"/>
</dbReference>
<keyword evidence="2" id="KW-0201">Cytochrome c-type biogenesis</keyword>
<proteinExistence type="inferred from homology"/>
<accession>A0A7V5RMV9</accession>
<evidence type="ECO:0000259" key="5">
    <source>
        <dbReference type="Pfam" id="PF16327"/>
    </source>
</evidence>
<comment type="caution">
    <text evidence="6">The sequence shown here is derived from an EMBL/GenBank/DDBJ whole genome shotgun (WGS) entry which is preliminary data.</text>
</comment>
<dbReference type="InterPro" id="IPR002541">
    <property type="entry name" value="Cyt_c_assembly"/>
</dbReference>
<evidence type="ECO:0000256" key="2">
    <source>
        <dbReference type="ARBA" id="ARBA00022748"/>
    </source>
</evidence>
<evidence type="ECO:0000313" key="6">
    <source>
        <dbReference type="EMBL" id="HHM01496.1"/>
    </source>
</evidence>
<dbReference type="AlphaFoldDB" id="A0A7V5RMV9"/>
<feature type="transmembrane region" description="Helical" evidence="3">
    <location>
        <begin position="158"/>
        <end position="180"/>
    </location>
</feature>
<feature type="transmembrane region" description="Helical" evidence="3">
    <location>
        <begin position="303"/>
        <end position="326"/>
    </location>
</feature>
<reference evidence="6" key="1">
    <citation type="journal article" date="2020" name="mSystems">
        <title>Genome- and Community-Level Interaction Insights into Carbon Utilization and Element Cycling Functions of Hydrothermarchaeota in Hydrothermal Sediment.</title>
        <authorList>
            <person name="Zhou Z."/>
            <person name="Liu Y."/>
            <person name="Xu W."/>
            <person name="Pan J."/>
            <person name="Luo Z.H."/>
            <person name="Li M."/>
        </authorList>
    </citation>
    <scope>NUCLEOTIDE SEQUENCE [LARGE SCALE GENOMIC DNA]</scope>
    <source>
        <strain evidence="6">HyVt-460</strain>
    </source>
</reference>
<keyword evidence="3" id="KW-0812">Transmembrane</keyword>
<keyword evidence="3" id="KW-0472">Membrane</keyword>
<feature type="transmembrane region" description="Helical" evidence="3">
    <location>
        <begin position="346"/>
        <end position="365"/>
    </location>
</feature>
<feature type="transmembrane region" description="Helical" evidence="3">
    <location>
        <begin position="432"/>
        <end position="452"/>
    </location>
</feature>
<dbReference type="Proteomes" id="UP000885771">
    <property type="component" value="Unassembled WGS sequence"/>
</dbReference>
<evidence type="ECO:0008006" key="7">
    <source>
        <dbReference type="Google" id="ProtNLM"/>
    </source>
</evidence>
<dbReference type="InterPro" id="IPR003567">
    <property type="entry name" value="Cyt_c_biogenesis"/>
</dbReference>
<comment type="similarity">
    <text evidence="1">Belongs to the CcmF/CycK/Ccl1/NrfE/CcsA family.</text>
</comment>